<evidence type="ECO:0000313" key="3">
    <source>
        <dbReference type="Proteomes" id="UP000778523"/>
    </source>
</evidence>
<keyword evidence="1" id="KW-1133">Transmembrane helix</keyword>
<evidence type="ECO:0000313" key="2">
    <source>
        <dbReference type="EMBL" id="NSL56354.1"/>
    </source>
</evidence>
<keyword evidence="1" id="KW-0812">Transmembrane</keyword>
<feature type="transmembrane region" description="Helical" evidence="1">
    <location>
        <begin position="31"/>
        <end position="52"/>
    </location>
</feature>
<comment type="caution">
    <text evidence="2">The sequence shown here is derived from an EMBL/GenBank/DDBJ whole genome shotgun (WGS) entry which is preliminary data.</text>
</comment>
<gene>
    <name evidence="2" type="ORF">HJ583_015050</name>
</gene>
<dbReference type="RefSeq" id="WP_170022648.1">
    <property type="nucleotide sequence ID" value="NZ_JABCSC020000003.1"/>
</dbReference>
<accession>A0ABX2IHW4</accession>
<reference evidence="2 3" key="1">
    <citation type="submission" date="2020-06" db="EMBL/GenBank/DDBJ databases">
        <title>Draft genome of Uliginosibacterium sp. IMCC34675.</title>
        <authorList>
            <person name="Song J."/>
        </authorList>
    </citation>
    <scope>NUCLEOTIDE SEQUENCE [LARGE SCALE GENOMIC DNA]</scope>
    <source>
        <strain evidence="2 3">IMCC34675</strain>
    </source>
</reference>
<keyword evidence="1" id="KW-0472">Membrane</keyword>
<keyword evidence="3" id="KW-1185">Reference proteome</keyword>
<evidence type="ECO:0000256" key="1">
    <source>
        <dbReference type="SAM" id="Phobius"/>
    </source>
</evidence>
<sequence>METNQDTPAKKRCCGTDKAHRGSKLCCAGKLLGTVIVLALVAGVAFCAGTRFSQAGSAASAKLAAQEIDKIPVLRP</sequence>
<dbReference type="Proteomes" id="UP000778523">
    <property type="component" value="Unassembled WGS sequence"/>
</dbReference>
<protein>
    <submittedName>
        <fullName evidence="2">Uncharacterized protein</fullName>
    </submittedName>
</protein>
<dbReference type="EMBL" id="JABCSC020000003">
    <property type="protein sequence ID" value="NSL56354.1"/>
    <property type="molecule type" value="Genomic_DNA"/>
</dbReference>
<organism evidence="2 3">
    <name type="scientific">Uliginosibacterium aquaticum</name>
    <dbReference type="NCBI Taxonomy" id="2731212"/>
    <lineage>
        <taxon>Bacteria</taxon>
        <taxon>Pseudomonadati</taxon>
        <taxon>Pseudomonadota</taxon>
        <taxon>Betaproteobacteria</taxon>
        <taxon>Rhodocyclales</taxon>
        <taxon>Zoogloeaceae</taxon>
        <taxon>Uliginosibacterium</taxon>
    </lineage>
</organism>
<proteinExistence type="predicted"/>
<name>A0ABX2IHW4_9RHOO</name>